<gene>
    <name evidence="1" type="ORF">H5410_006322</name>
</gene>
<dbReference type="OrthoDB" id="1298693at2759"/>
<name>A0A9J6A9J6_SOLCO</name>
<dbReference type="AlphaFoldDB" id="A0A9J6A9J6"/>
<protein>
    <submittedName>
        <fullName evidence="1">Uncharacterized protein</fullName>
    </submittedName>
</protein>
<accession>A0A9J6A9J6</accession>
<keyword evidence="2" id="KW-1185">Reference proteome</keyword>
<sequence>MNYSSLTLTYEVVMSDWDDRFMNIKQNANALPRTISNHSSVELQCGNWRGNKWYFKSETIWLSGFPDYVLSCKLKLLKQKLNEWNIDSLAIWRKGWMIEEGKLTGDQLVEKAGILLEIQEVAKLEGIFWRQRSRCNVFDKQKFKDEIIEEQKASKRRFTGRYQKGDSDFIQVSVQRNRKLEAIIQSCVQESLLRKMNGCKDISQRRMKRRL</sequence>
<proteinExistence type="predicted"/>
<comment type="caution">
    <text evidence="1">The sequence shown here is derived from an EMBL/GenBank/DDBJ whole genome shotgun (WGS) entry which is preliminary data.</text>
</comment>
<reference evidence="1 2" key="1">
    <citation type="submission" date="2020-09" db="EMBL/GenBank/DDBJ databases">
        <title>De no assembly of potato wild relative species, Solanum commersonii.</title>
        <authorList>
            <person name="Cho K."/>
        </authorList>
    </citation>
    <scope>NUCLEOTIDE SEQUENCE [LARGE SCALE GENOMIC DNA]</scope>
    <source>
        <strain evidence="1">LZ3.2</strain>
        <tissue evidence="1">Leaf</tissue>
    </source>
</reference>
<evidence type="ECO:0000313" key="2">
    <source>
        <dbReference type="Proteomes" id="UP000824120"/>
    </source>
</evidence>
<dbReference type="Proteomes" id="UP000824120">
    <property type="component" value="Chromosome 2"/>
</dbReference>
<dbReference type="EMBL" id="JACXVP010000002">
    <property type="protein sequence ID" value="KAG5621104.1"/>
    <property type="molecule type" value="Genomic_DNA"/>
</dbReference>
<organism evidence="1 2">
    <name type="scientific">Solanum commersonii</name>
    <name type="common">Commerson's wild potato</name>
    <name type="synonym">Commerson's nightshade</name>
    <dbReference type="NCBI Taxonomy" id="4109"/>
    <lineage>
        <taxon>Eukaryota</taxon>
        <taxon>Viridiplantae</taxon>
        <taxon>Streptophyta</taxon>
        <taxon>Embryophyta</taxon>
        <taxon>Tracheophyta</taxon>
        <taxon>Spermatophyta</taxon>
        <taxon>Magnoliopsida</taxon>
        <taxon>eudicotyledons</taxon>
        <taxon>Gunneridae</taxon>
        <taxon>Pentapetalae</taxon>
        <taxon>asterids</taxon>
        <taxon>lamiids</taxon>
        <taxon>Solanales</taxon>
        <taxon>Solanaceae</taxon>
        <taxon>Solanoideae</taxon>
        <taxon>Solaneae</taxon>
        <taxon>Solanum</taxon>
    </lineage>
</organism>
<evidence type="ECO:0000313" key="1">
    <source>
        <dbReference type="EMBL" id="KAG5621104.1"/>
    </source>
</evidence>